<feature type="domain" description="Diels-Alderase N-terminal" evidence="2">
    <location>
        <begin position="76"/>
        <end position="230"/>
    </location>
</feature>
<evidence type="ECO:0000259" key="2">
    <source>
        <dbReference type="Pfam" id="PF24137"/>
    </source>
</evidence>
<organism evidence="4">
    <name type="scientific">Dichomitus squalens</name>
    <dbReference type="NCBI Taxonomy" id="114155"/>
    <lineage>
        <taxon>Eukaryota</taxon>
        <taxon>Fungi</taxon>
        <taxon>Dikarya</taxon>
        <taxon>Basidiomycota</taxon>
        <taxon>Agaricomycotina</taxon>
        <taxon>Agaricomycetes</taxon>
        <taxon>Polyporales</taxon>
        <taxon>Polyporaceae</taxon>
        <taxon>Dichomitus</taxon>
    </lineage>
</organism>
<dbReference type="PROSITE" id="PS51257">
    <property type="entry name" value="PROKAR_LIPOPROTEIN"/>
    <property type="match status" value="1"/>
</dbReference>
<evidence type="ECO:0000259" key="3">
    <source>
        <dbReference type="Pfam" id="PF25581"/>
    </source>
</evidence>
<dbReference type="Pfam" id="PF24137">
    <property type="entry name" value="DA_N"/>
    <property type="match status" value="1"/>
</dbReference>
<accession>A0A4Q9MGK2</accession>
<dbReference type="SUPFAM" id="SSF159245">
    <property type="entry name" value="AttH-like"/>
    <property type="match status" value="1"/>
</dbReference>
<dbReference type="OrthoDB" id="5344254at2759"/>
<dbReference type="InterPro" id="IPR056402">
    <property type="entry name" value="DA_N"/>
</dbReference>
<protein>
    <recommendedName>
        <fullName evidence="5">Hydroxyneurosporene synthase</fullName>
    </recommendedName>
</protein>
<proteinExistence type="predicted"/>
<name>A0A4Q9MGK2_9APHY</name>
<sequence length="379" mass="40828">MLRSFIFALPITFALISSCSAGLVTPRAASTFDGQYIDVNSQNNATEWWWVQVGAPAKDGESPPSFHATFYQGYPISVLREASGGNNAPENYIVINGAFPNGTVFAYNLVASASSVTYSGNAVHGSWPGAGSFDNSADLSTFTVTLDSPSVKGTITISSNAPHHYGCNTTTDPYFSSAIPAGTTLSANEDEFYTKLGWATSQPGGAASVSVVLDGTPFEFDGQGYHDANWMTQPIDAFMDNWYFVNAQVGPYDLSAVWSHITGSTREFTTGFLQADGVILQNQCSVEGAKANDFSELTQWGLKFDEPSGVNVFEGFILEYTLANGDLYRFNLTGQSLVLDQPIYHRWVGSAVGGKVGGEQYEGITMYDWLNPSLTPYNG</sequence>
<feature type="domain" description="AsqO/PenF-like C-terminal" evidence="3">
    <location>
        <begin position="239"/>
        <end position="370"/>
    </location>
</feature>
<reference evidence="4" key="1">
    <citation type="submission" date="2019-01" db="EMBL/GenBank/DDBJ databases">
        <title>Draft genome sequences of three monokaryotic isolates of the white-rot basidiomycete fungus Dichomitus squalens.</title>
        <authorList>
            <consortium name="DOE Joint Genome Institute"/>
            <person name="Lopez S.C."/>
            <person name="Andreopoulos B."/>
            <person name="Pangilinan J."/>
            <person name="Lipzen A."/>
            <person name="Riley R."/>
            <person name="Ahrendt S."/>
            <person name="Ng V."/>
            <person name="Barry K."/>
            <person name="Daum C."/>
            <person name="Grigoriev I.V."/>
            <person name="Hilden K.S."/>
            <person name="Makela M.R."/>
            <person name="de Vries R.P."/>
        </authorList>
    </citation>
    <scope>NUCLEOTIDE SEQUENCE [LARGE SCALE GENOMIC DNA]</scope>
    <source>
        <strain evidence="4">OM18370.1</strain>
    </source>
</reference>
<dbReference type="EMBL" id="ML143469">
    <property type="protein sequence ID" value="TBU24996.1"/>
    <property type="molecule type" value="Genomic_DNA"/>
</dbReference>
<dbReference type="InterPro" id="IPR057722">
    <property type="entry name" value="AsqO/PenF-like_C"/>
</dbReference>
<evidence type="ECO:0000313" key="4">
    <source>
        <dbReference type="EMBL" id="TBU24996.1"/>
    </source>
</evidence>
<dbReference type="AlphaFoldDB" id="A0A4Q9MGK2"/>
<feature type="chain" id="PRO_5020570914" description="Hydroxyneurosporene synthase" evidence="1">
    <location>
        <begin position="22"/>
        <end position="379"/>
    </location>
</feature>
<keyword evidence="1" id="KW-0732">Signal</keyword>
<feature type="signal peptide" evidence="1">
    <location>
        <begin position="1"/>
        <end position="21"/>
    </location>
</feature>
<evidence type="ECO:0000256" key="1">
    <source>
        <dbReference type="SAM" id="SignalP"/>
    </source>
</evidence>
<dbReference type="Pfam" id="PF25581">
    <property type="entry name" value="AsqO_C"/>
    <property type="match status" value="1"/>
</dbReference>
<dbReference type="Proteomes" id="UP000292957">
    <property type="component" value="Unassembled WGS sequence"/>
</dbReference>
<gene>
    <name evidence="4" type="ORF">BD311DRAFT_765539</name>
</gene>
<evidence type="ECO:0008006" key="5">
    <source>
        <dbReference type="Google" id="ProtNLM"/>
    </source>
</evidence>